<dbReference type="Proteomes" id="UP000274097">
    <property type="component" value="Unassembled WGS sequence"/>
</dbReference>
<gene>
    <name evidence="1" type="ORF">D6Z83_14840</name>
    <name evidence="2" type="ORF">EBE87_23850</name>
</gene>
<reference evidence="1 4" key="1">
    <citation type="submission" date="2018-09" db="EMBL/GenBank/DDBJ databases">
        <title>Roseomonas sp. nov., isolated from feces of Tibetan antelopes in the Qinghai-Tibet plateau, China.</title>
        <authorList>
            <person name="Tian Z."/>
        </authorList>
    </citation>
    <scope>NUCLEOTIDE SEQUENCE [LARGE SCALE GENOMIC DNA]</scope>
    <source>
        <strain evidence="2 3">Z23</strain>
        <strain evidence="1 4">Z24</strain>
    </source>
</reference>
<dbReference type="OrthoDB" id="7256004at2"/>
<accession>A0A3A9JBA0</accession>
<name>A0A3A9JBA0_9PROT</name>
<dbReference type="EMBL" id="RAQU01000089">
    <property type="protein sequence ID" value="RKK03390.1"/>
    <property type="molecule type" value="Genomic_DNA"/>
</dbReference>
<proteinExistence type="predicted"/>
<organism evidence="1 4">
    <name type="scientific">Teichococcus wenyumeiae</name>
    <dbReference type="NCBI Taxonomy" id="2478470"/>
    <lineage>
        <taxon>Bacteria</taxon>
        <taxon>Pseudomonadati</taxon>
        <taxon>Pseudomonadota</taxon>
        <taxon>Alphaproteobacteria</taxon>
        <taxon>Acetobacterales</taxon>
        <taxon>Roseomonadaceae</taxon>
        <taxon>Roseomonas</taxon>
    </lineage>
</organism>
<evidence type="ECO:0000313" key="3">
    <source>
        <dbReference type="Proteomes" id="UP000274097"/>
    </source>
</evidence>
<sequence>MNIKPRSWPPGIRLNYTAFEFEHDFSGGGVNYNDKLAFSSLSAASDLYPFKTGFRVSAGFRYSADPIDLTGRTERDCRHRSITVQGSALGTLYGDVSHNKIQPYLGLVYT</sequence>
<evidence type="ECO:0000313" key="4">
    <source>
        <dbReference type="Proteomes" id="UP000278036"/>
    </source>
</evidence>
<dbReference type="RefSeq" id="WP_120639069.1">
    <property type="nucleotide sequence ID" value="NZ_RAQU01000089.1"/>
</dbReference>
<comment type="caution">
    <text evidence="1">The sequence shown here is derived from an EMBL/GenBank/DDBJ whole genome shotgun (WGS) entry which is preliminary data.</text>
</comment>
<evidence type="ECO:0000313" key="2">
    <source>
        <dbReference type="EMBL" id="RMI17121.1"/>
    </source>
</evidence>
<dbReference type="Proteomes" id="UP000278036">
    <property type="component" value="Unassembled WGS sequence"/>
</dbReference>
<dbReference type="InParanoid" id="A0A3A9JBA0"/>
<dbReference type="Gene3D" id="2.40.160.170">
    <property type="match status" value="1"/>
</dbReference>
<evidence type="ECO:0000313" key="1">
    <source>
        <dbReference type="EMBL" id="RKK03390.1"/>
    </source>
</evidence>
<protein>
    <submittedName>
        <fullName evidence="1">Uncharacterized protein</fullName>
    </submittedName>
</protein>
<keyword evidence="3" id="KW-1185">Reference proteome</keyword>
<dbReference type="EMBL" id="RFLX01000037">
    <property type="protein sequence ID" value="RMI17121.1"/>
    <property type="molecule type" value="Genomic_DNA"/>
</dbReference>
<dbReference type="AlphaFoldDB" id="A0A3A9JBA0"/>